<feature type="transmembrane region" description="Helical" evidence="5">
    <location>
        <begin position="34"/>
        <end position="52"/>
    </location>
</feature>
<organism evidence="7 8">
    <name type="scientific">Corythaeola cristata</name>
    <name type="common">Great blue turaco</name>
    <dbReference type="NCBI Taxonomy" id="103954"/>
    <lineage>
        <taxon>Eukaryota</taxon>
        <taxon>Metazoa</taxon>
        <taxon>Chordata</taxon>
        <taxon>Craniata</taxon>
        <taxon>Vertebrata</taxon>
        <taxon>Euteleostomi</taxon>
        <taxon>Archelosauria</taxon>
        <taxon>Archosauria</taxon>
        <taxon>Dinosauria</taxon>
        <taxon>Saurischia</taxon>
        <taxon>Theropoda</taxon>
        <taxon>Coelurosauria</taxon>
        <taxon>Aves</taxon>
        <taxon>Neognathae</taxon>
        <taxon>Neoaves</taxon>
        <taxon>Otidimorphae</taxon>
        <taxon>Musophagiformes</taxon>
        <taxon>Musophagidae</taxon>
        <taxon>Corythaeola</taxon>
    </lineage>
</organism>
<gene>
    <name evidence="7" type="primary">Tpcn2</name>
    <name evidence="7" type="ORF">CORCRI_R11001</name>
</gene>
<dbReference type="GO" id="GO:0005216">
    <property type="term" value="F:monoatomic ion channel activity"/>
    <property type="evidence" value="ECO:0007669"/>
    <property type="project" value="InterPro"/>
</dbReference>
<dbReference type="AlphaFoldDB" id="A0A851M249"/>
<dbReference type="PANTHER" id="PTHR46726">
    <property type="entry name" value="TWO PORE CHANNEL 3"/>
    <property type="match status" value="1"/>
</dbReference>
<dbReference type="GO" id="GO:0016020">
    <property type="term" value="C:membrane"/>
    <property type="evidence" value="ECO:0007669"/>
    <property type="project" value="UniProtKB-SubCell"/>
</dbReference>
<feature type="non-terminal residue" evidence="7">
    <location>
        <position position="1"/>
    </location>
</feature>
<reference evidence="7" key="1">
    <citation type="submission" date="2019-09" db="EMBL/GenBank/DDBJ databases">
        <title>Bird 10,000 Genomes (B10K) Project - Family phase.</title>
        <authorList>
            <person name="Zhang G."/>
        </authorList>
    </citation>
    <scope>NUCLEOTIDE SEQUENCE</scope>
    <source>
        <strain evidence="7">B10K-CU-031-40</strain>
    </source>
</reference>
<feature type="transmembrane region" description="Helical" evidence="5">
    <location>
        <begin position="216"/>
        <end position="241"/>
    </location>
</feature>
<proteinExistence type="predicted"/>
<dbReference type="Gene3D" id="1.10.287.70">
    <property type="match status" value="1"/>
</dbReference>
<keyword evidence="4 5" id="KW-0472">Membrane</keyword>
<evidence type="ECO:0000313" key="7">
    <source>
        <dbReference type="EMBL" id="NXC22283.1"/>
    </source>
</evidence>
<evidence type="ECO:0000256" key="3">
    <source>
        <dbReference type="ARBA" id="ARBA00022989"/>
    </source>
</evidence>
<accession>A0A851M249</accession>
<name>A0A851M249_CORCR</name>
<comment type="caution">
    <text evidence="7">The sequence shown here is derived from an EMBL/GenBank/DDBJ whole genome shotgun (WGS) entry which is preliminary data.</text>
</comment>
<evidence type="ECO:0000256" key="4">
    <source>
        <dbReference type="ARBA" id="ARBA00023136"/>
    </source>
</evidence>
<evidence type="ECO:0000259" key="6">
    <source>
        <dbReference type="Pfam" id="PF00520"/>
    </source>
</evidence>
<comment type="subcellular location">
    <subcellularLocation>
        <location evidence="1">Membrane</location>
        <topology evidence="1">Multi-pass membrane protein</topology>
    </subcellularLocation>
</comment>
<sequence length="258" mass="30188">TRTTTYFFIFLNLSLAVFEEPVVSLLPFLLRPLLSLQVTSLVEVLCLLMFFGRLTRFAKVTHRNVFWKGTKNICIMVAILACFQHCFWEFSFFLLLLSLTDLAVYGVLRIYNIRSIRWSRIVRPIFLINFAESRQIQRAFCSICNTLSEITYVFLLFMFSLLMFSLMALKLFGILQTAEGLPYFRNYLEIVFDLYVLVTTANSPDVMMPAFDFSSWYALFFIAFVIVNTYIFMSLFLAVVYNNYKKHLKVTFGGLYCD</sequence>
<feature type="transmembrane region" description="Helical" evidence="5">
    <location>
        <begin position="73"/>
        <end position="99"/>
    </location>
</feature>
<dbReference type="EMBL" id="WBMX01015368">
    <property type="protein sequence ID" value="NXC22283.1"/>
    <property type="molecule type" value="Genomic_DNA"/>
</dbReference>
<dbReference type="Proteomes" id="UP000621168">
    <property type="component" value="Unassembled WGS sequence"/>
</dbReference>
<feature type="transmembrane region" description="Helical" evidence="5">
    <location>
        <begin position="7"/>
        <end position="28"/>
    </location>
</feature>
<evidence type="ECO:0000256" key="1">
    <source>
        <dbReference type="ARBA" id="ARBA00004141"/>
    </source>
</evidence>
<dbReference type="Pfam" id="PF00520">
    <property type="entry name" value="Ion_trans"/>
    <property type="match status" value="1"/>
</dbReference>
<dbReference type="PANTHER" id="PTHR46726:SF1">
    <property type="entry name" value="TWO-PORE CALCIUM CHANNEL 3"/>
    <property type="match status" value="1"/>
</dbReference>
<feature type="transmembrane region" description="Helical" evidence="5">
    <location>
        <begin position="152"/>
        <end position="175"/>
    </location>
</feature>
<evidence type="ECO:0000256" key="2">
    <source>
        <dbReference type="ARBA" id="ARBA00022692"/>
    </source>
</evidence>
<keyword evidence="8" id="KW-1185">Reference proteome</keyword>
<evidence type="ECO:0000313" key="8">
    <source>
        <dbReference type="Proteomes" id="UP000621168"/>
    </source>
</evidence>
<evidence type="ECO:0000256" key="5">
    <source>
        <dbReference type="SAM" id="Phobius"/>
    </source>
</evidence>
<dbReference type="OrthoDB" id="416585at2759"/>
<keyword evidence="3 5" id="KW-1133">Transmembrane helix</keyword>
<feature type="non-terminal residue" evidence="7">
    <location>
        <position position="258"/>
    </location>
</feature>
<dbReference type="InterPro" id="IPR005821">
    <property type="entry name" value="Ion_trans_dom"/>
</dbReference>
<keyword evidence="2 5" id="KW-0812">Transmembrane</keyword>
<protein>
    <submittedName>
        <fullName evidence="7">TPC2 protein</fullName>
    </submittedName>
</protein>
<feature type="domain" description="Ion transport" evidence="6">
    <location>
        <begin position="7"/>
        <end position="246"/>
    </location>
</feature>